<organism evidence="6 7">
    <name type="scientific">Mycena pura</name>
    <dbReference type="NCBI Taxonomy" id="153505"/>
    <lineage>
        <taxon>Eukaryota</taxon>
        <taxon>Fungi</taxon>
        <taxon>Dikarya</taxon>
        <taxon>Basidiomycota</taxon>
        <taxon>Agaricomycotina</taxon>
        <taxon>Agaricomycetes</taxon>
        <taxon>Agaricomycetidae</taxon>
        <taxon>Agaricales</taxon>
        <taxon>Marasmiineae</taxon>
        <taxon>Mycenaceae</taxon>
        <taxon>Mycena</taxon>
    </lineage>
</organism>
<dbReference type="SUPFAM" id="SSF103473">
    <property type="entry name" value="MFS general substrate transporter"/>
    <property type="match status" value="1"/>
</dbReference>
<feature type="transmembrane region" description="Helical" evidence="4">
    <location>
        <begin position="172"/>
        <end position="193"/>
    </location>
</feature>
<keyword evidence="7" id="KW-1185">Reference proteome</keyword>
<dbReference type="Gene3D" id="1.20.1250.20">
    <property type="entry name" value="MFS general substrate transporter like domains"/>
    <property type="match status" value="2"/>
</dbReference>
<dbReference type="PROSITE" id="PS50850">
    <property type="entry name" value="MFS"/>
    <property type="match status" value="1"/>
</dbReference>
<comment type="subcellular location">
    <subcellularLocation>
        <location evidence="1">Membrane</location>
        <topology evidence="1">Multi-pass membrane protein</topology>
    </subcellularLocation>
</comment>
<keyword evidence="4" id="KW-0812">Transmembrane</keyword>
<feature type="transmembrane region" description="Helical" evidence="4">
    <location>
        <begin position="317"/>
        <end position="338"/>
    </location>
</feature>
<feature type="region of interest" description="Disordered" evidence="3">
    <location>
        <begin position="1"/>
        <end position="25"/>
    </location>
</feature>
<name>A0AAD6VD37_9AGAR</name>
<feature type="transmembrane region" description="Helical" evidence="4">
    <location>
        <begin position="142"/>
        <end position="165"/>
    </location>
</feature>
<feature type="domain" description="Major facilitator superfamily (MFS) profile" evidence="5">
    <location>
        <begin position="210"/>
        <end position="442"/>
    </location>
</feature>
<feature type="transmembrane region" description="Helical" evidence="4">
    <location>
        <begin position="344"/>
        <end position="369"/>
    </location>
</feature>
<dbReference type="PANTHER" id="PTHR11360:SF177">
    <property type="entry name" value="RIBOFLAVIN TRANSPORTER MCH5"/>
    <property type="match status" value="1"/>
</dbReference>
<dbReference type="GO" id="GO:0016020">
    <property type="term" value="C:membrane"/>
    <property type="evidence" value="ECO:0007669"/>
    <property type="project" value="UniProtKB-SubCell"/>
</dbReference>
<dbReference type="Proteomes" id="UP001219525">
    <property type="component" value="Unassembled WGS sequence"/>
</dbReference>
<dbReference type="InterPro" id="IPR020846">
    <property type="entry name" value="MFS_dom"/>
</dbReference>
<feature type="transmembrane region" description="Helical" evidence="4">
    <location>
        <begin position="118"/>
        <end position="136"/>
    </location>
</feature>
<evidence type="ECO:0000313" key="6">
    <source>
        <dbReference type="EMBL" id="KAJ7206377.1"/>
    </source>
</evidence>
<feature type="transmembrane region" description="Helical" evidence="4">
    <location>
        <begin position="31"/>
        <end position="56"/>
    </location>
</feature>
<accession>A0AAD6VD37</accession>
<dbReference type="Pfam" id="PF07690">
    <property type="entry name" value="MFS_1"/>
    <property type="match status" value="1"/>
</dbReference>
<evidence type="ECO:0000256" key="2">
    <source>
        <dbReference type="ARBA" id="ARBA00006727"/>
    </source>
</evidence>
<dbReference type="InterPro" id="IPR036259">
    <property type="entry name" value="MFS_trans_sf"/>
</dbReference>
<dbReference type="PANTHER" id="PTHR11360">
    <property type="entry name" value="MONOCARBOXYLATE TRANSPORTER"/>
    <property type="match status" value="1"/>
</dbReference>
<evidence type="ECO:0000256" key="1">
    <source>
        <dbReference type="ARBA" id="ARBA00004141"/>
    </source>
</evidence>
<gene>
    <name evidence="6" type="ORF">GGX14DRAFT_397182</name>
</gene>
<evidence type="ECO:0000256" key="4">
    <source>
        <dbReference type="SAM" id="Phobius"/>
    </source>
</evidence>
<feature type="transmembrane region" description="Helical" evidence="4">
    <location>
        <begin position="381"/>
        <end position="401"/>
    </location>
</feature>
<feature type="transmembrane region" description="Helical" evidence="4">
    <location>
        <begin position="413"/>
        <end position="433"/>
    </location>
</feature>
<keyword evidence="4" id="KW-1133">Transmembrane helix</keyword>
<evidence type="ECO:0000256" key="3">
    <source>
        <dbReference type="SAM" id="MobiDB-lite"/>
    </source>
</evidence>
<comment type="caution">
    <text evidence="6">The sequence shown here is derived from an EMBL/GenBank/DDBJ whole genome shotgun (WGS) entry which is preliminary data.</text>
</comment>
<comment type="similarity">
    <text evidence="2">Belongs to the major facilitator superfamily. Monocarboxylate porter (TC 2.A.1.13) family.</text>
</comment>
<protein>
    <submittedName>
        <fullName evidence="6">Major facilitator superfamily domain-containing protein</fullName>
    </submittedName>
</protein>
<evidence type="ECO:0000313" key="7">
    <source>
        <dbReference type="Proteomes" id="UP001219525"/>
    </source>
</evidence>
<keyword evidence="4" id="KW-0472">Membrane</keyword>
<dbReference type="AlphaFoldDB" id="A0AAD6VD37"/>
<dbReference type="EMBL" id="JARJCW010000040">
    <property type="protein sequence ID" value="KAJ7206377.1"/>
    <property type="molecule type" value="Genomic_DNA"/>
</dbReference>
<dbReference type="GO" id="GO:0022857">
    <property type="term" value="F:transmembrane transporter activity"/>
    <property type="evidence" value="ECO:0007669"/>
    <property type="project" value="InterPro"/>
</dbReference>
<dbReference type="InterPro" id="IPR050327">
    <property type="entry name" value="Proton-linked_MCT"/>
</dbReference>
<feature type="transmembrane region" description="Helical" evidence="4">
    <location>
        <begin position="249"/>
        <end position="271"/>
    </location>
</feature>
<dbReference type="InterPro" id="IPR011701">
    <property type="entry name" value="MFS"/>
</dbReference>
<evidence type="ECO:0000259" key="5">
    <source>
        <dbReference type="PROSITE" id="PS50850"/>
    </source>
</evidence>
<proteinExistence type="inferred from homology"/>
<feature type="transmembrane region" description="Helical" evidence="4">
    <location>
        <begin position="205"/>
        <end position="228"/>
    </location>
</feature>
<sequence>MHEKHPPSPQSVESGGSPAPTTPEPPDGGGAAWLTILGSSLVAFATFGPVNGYGAFNDYYEATFLSHYSPTLISMIGSIQLFLLYIFRGFRSLELAAAVASFSGALFDAFGPRYMIPASGLVSSFALFMLSISQAQHIYQQYLAQAILFSFGSCFAFFPSLAVCAHWFKGRVAFAMSFPIGCGSLGGIIYPVMLQRLIPQIGFGWTVRLVALVVLLCFLVAAATITTPRPPKPLPRLSQLLAFRAFRDPVYTCLCLGGWFSVLSAFNPFFYVGLYAAAAAAPGPPAPLTPYYLAIMSATTIVGRIGPAMVADRIGRYNVIASSTALSGVLILALWYSATAQPSLLAFAAVYGFATGPVFALLTPCIVLISPIEEVGARVGMCFAFMSTGVLAGTPLGGVFIRTRALPQFRHLILFSGLMALVGSGFFIAARLMRSRKLFAAV</sequence>
<feature type="transmembrane region" description="Helical" evidence="4">
    <location>
        <begin position="68"/>
        <end position="87"/>
    </location>
</feature>
<reference evidence="6" key="1">
    <citation type="submission" date="2023-03" db="EMBL/GenBank/DDBJ databases">
        <title>Massive genome expansion in bonnet fungi (Mycena s.s.) driven by repeated elements and novel gene families across ecological guilds.</title>
        <authorList>
            <consortium name="Lawrence Berkeley National Laboratory"/>
            <person name="Harder C.B."/>
            <person name="Miyauchi S."/>
            <person name="Viragh M."/>
            <person name="Kuo A."/>
            <person name="Thoen E."/>
            <person name="Andreopoulos B."/>
            <person name="Lu D."/>
            <person name="Skrede I."/>
            <person name="Drula E."/>
            <person name="Henrissat B."/>
            <person name="Morin E."/>
            <person name="Kohler A."/>
            <person name="Barry K."/>
            <person name="LaButti K."/>
            <person name="Morin E."/>
            <person name="Salamov A."/>
            <person name="Lipzen A."/>
            <person name="Mereny Z."/>
            <person name="Hegedus B."/>
            <person name="Baldrian P."/>
            <person name="Stursova M."/>
            <person name="Weitz H."/>
            <person name="Taylor A."/>
            <person name="Grigoriev I.V."/>
            <person name="Nagy L.G."/>
            <person name="Martin F."/>
            <person name="Kauserud H."/>
        </authorList>
    </citation>
    <scope>NUCLEOTIDE SEQUENCE</scope>
    <source>
        <strain evidence="6">9144</strain>
    </source>
</reference>